<keyword evidence="2" id="KW-1185">Reference proteome</keyword>
<name>A0A5J5A3T4_9ASTE</name>
<gene>
    <name evidence="1" type="ORF">F0562_007604</name>
</gene>
<dbReference type="Proteomes" id="UP000325577">
    <property type="component" value="Linkage Group LG3"/>
</dbReference>
<accession>A0A5J5A3T4</accession>
<dbReference type="EMBL" id="CM018046">
    <property type="protein sequence ID" value="KAA8525745.1"/>
    <property type="molecule type" value="Genomic_DNA"/>
</dbReference>
<evidence type="ECO:0000313" key="1">
    <source>
        <dbReference type="EMBL" id="KAA8525745.1"/>
    </source>
</evidence>
<reference evidence="1 2" key="1">
    <citation type="submission" date="2019-09" db="EMBL/GenBank/DDBJ databases">
        <title>A chromosome-level genome assembly of the Chinese tupelo Nyssa sinensis.</title>
        <authorList>
            <person name="Yang X."/>
            <person name="Kang M."/>
            <person name="Yang Y."/>
            <person name="Xiong H."/>
            <person name="Wang M."/>
            <person name="Zhang Z."/>
            <person name="Wang Z."/>
            <person name="Wu H."/>
            <person name="Ma T."/>
            <person name="Liu J."/>
            <person name="Xi Z."/>
        </authorList>
    </citation>
    <scope>NUCLEOTIDE SEQUENCE [LARGE SCALE GENOMIC DNA]</scope>
    <source>
        <strain evidence="1">J267</strain>
        <tissue evidence="1">Leaf</tissue>
    </source>
</reference>
<sequence length="107" mass="11717">MSSVCIAERVDRKGEPKCEVKQFAARGGFCSSSSISATSNWEQGLLLELRLGGDDDVATVVDGFYDAYGWPRILQFKERTSNNRNVPAIRKEAAEEATAVDDETLNG</sequence>
<dbReference type="AlphaFoldDB" id="A0A5J5A3T4"/>
<proteinExistence type="predicted"/>
<organism evidence="1 2">
    <name type="scientific">Nyssa sinensis</name>
    <dbReference type="NCBI Taxonomy" id="561372"/>
    <lineage>
        <taxon>Eukaryota</taxon>
        <taxon>Viridiplantae</taxon>
        <taxon>Streptophyta</taxon>
        <taxon>Embryophyta</taxon>
        <taxon>Tracheophyta</taxon>
        <taxon>Spermatophyta</taxon>
        <taxon>Magnoliopsida</taxon>
        <taxon>eudicotyledons</taxon>
        <taxon>Gunneridae</taxon>
        <taxon>Pentapetalae</taxon>
        <taxon>asterids</taxon>
        <taxon>Cornales</taxon>
        <taxon>Nyssaceae</taxon>
        <taxon>Nyssa</taxon>
    </lineage>
</organism>
<evidence type="ECO:0000313" key="2">
    <source>
        <dbReference type="Proteomes" id="UP000325577"/>
    </source>
</evidence>
<protein>
    <submittedName>
        <fullName evidence="1">Uncharacterized protein</fullName>
    </submittedName>
</protein>